<dbReference type="Proteomes" id="UP001244640">
    <property type="component" value="Unassembled WGS sequence"/>
</dbReference>
<feature type="transmembrane region" description="Helical" evidence="1">
    <location>
        <begin position="354"/>
        <end position="376"/>
    </location>
</feature>
<comment type="caution">
    <text evidence="2">The sequence shown here is derived from an EMBL/GenBank/DDBJ whole genome shotgun (WGS) entry which is preliminary data.</text>
</comment>
<keyword evidence="1" id="KW-0472">Membrane</keyword>
<dbReference type="RefSeq" id="WP_307187230.1">
    <property type="nucleotide sequence ID" value="NZ_JAUTBA010000001.1"/>
</dbReference>
<dbReference type="Pfam" id="PF03929">
    <property type="entry name" value="PepSY_TM"/>
    <property type="match status" value="1"/>
</dbReference>
<dbReference type="PANTHER" id="PTHR34219:SF3">
    <property type="entry name" value="BLL7967 PROTEIN"/>
    <property type="match status" value="1"/>
</dbReference>
<feature type="transmembrane region" description="Helical" evidence="1">
    <location>
        <begin position="12"/>
        <end position="34"/>
    </location>
</feature>
<dbReference type="InterPro" id="IPR005625">
    <property type="entry name" value="PepSY-ass_TM"/>
</dbReference>
<feature type="transmembrane region" description="Helical" evidence="1">
    <location>
        <begin position="208"/>
        <end position="228"/>
    </location>
</feature>
<proteinExistence type="predicted"/>
<feature type="transmembrane region" description="Helical" evidence="1">
    <location>
        <begin position="158"/>
        <end position="178"/>
    </location>
</feature>
<evidence type="ECO:0000256" key="1">
    <source>
        <dbReference type="SAM" id="Phobius"/>
    </source>
</evidence>
<gene>
    <name evidence="2" type="ORF">QE382_003780</name>
</gene>
<name>A0ABU0UAB9_9SPHI</name>
<sequence>MTLKKTILFLHRWIGLLSGLVVFIVSITGAIYVFEKELFALFHPSYVTVTAHKGEKTLPLSILKANAQRVTDHPITLIRVPARDDQRQIYLFEALKRRPKNDIVGVFINKEIRYWDRIFVDPYSGKVLGKIDVETNFFWIVRQIHQFLYLRRDVGSTIVGTSVLLFIITLLSGIFLWWPKNRKVAVKRLKINFSAKWKRLNYDLHQVLGFYAFFVAIVIAATGLVWSFKWWETSIYWLLDGKRPNKKHEEPKAPENTIDAASEASLDLIWSDVVKSYGAHEGALVNIPQNASVANVTVYKKGNTWWSASDTYTYDLRSEKCSFQRLQNDKTLGMKWRDSNYDIHVGKIAGRTGMWIAFVTSLICASLPVTGFYIWYGRKFKKKKKQRS</sequence>
<keyword evidence="1" id="KW-0812">Transmembrane</keyword>
<evidence type="ECO:0000313" key="2">
    <source>
        <dbReference type="EMBL" id="MDQ1151796.1"/>
    </source>
</evidence>
<evidence type="ECO:0000313" key="3">
    <source>
        <dbReference type="Proteomes" id="UP001244640"/>
    </source>
</evidence>
<organism evidence="2 3">
    <name type="scientific">Sphingobacterium zeae</name>
    <dbReference type="NCBI Taxonomy" id="1776859"/>
    <lineage>
        <taxon>Bacteria</taxon>
        <taxon>Pseudomonadati</taxon>
        <taxon>Bacteroidota</taxon>
        <taxon>Sphingobacteriia</taxon>
        <taxon>Sphingobacteriales</taxon>
        <taxon>Sphingobacteriaceae</taxon>
        <taxon>Sphingobacterium</taxon>
    </lineage>
</organism>
<reference evidence="2 3" key="1">
    <citation type="submission" date="2023-07" db="EMBL/GenBank/DDBJ databases">
        <title>Functional and genomic diversity of the sorghum phyllosphere microbiome.</title>
        <authorList>
            <person name="Shade A."/>
        </authorList>
    </citation>
    <scope>NUCLEOTIDE SEQUENCE [LARGE SCALE GENOMIC DNA]</scope>
    <source>
        <strain evidence="2 3">SORGH_AS_0892</strain>
    </source>
</reference>
<accession>A0ABU0UAB9</accession>
<dbReference type="EMBL" id="JAUTBA010000001">
    <property type="protein sequence ID" value="MDQ1151796.1"/>
    <property type="molecule type" value="Genomic_DNA"/>
</dbReference>
<keyword evidence="3" id="KW-1185">Reference proteome</keyword>
<keyword evidence="1" id="KW-1133">Transmembrane helix</keyword>
<dbReference type="PANTHER" id="PTHR34219">
    <property type="entry name" value="IRON-REGULATED INNER MEMBRANE PROTEIN-RELATED"/>
    <property type="match status" value="1"/>
</dbReference>
<protein>
    <submittedName>
        <fullName evidence="2">Iron-regulated membrane protein</fullName>
    </submittedName>
</protein>